<dbReference type="Proteomes" id="UP000291404">
    <property type="component" value="Unassembled WGS sequence"/>
</dbReference>
<dbReference type="VEuPathDB" id="MicrosporidiaDB:CWI36_0592p0020"/>
<keyword evidence="2" id="KW-1185">Reference proteome</keyword>
<evidence type="ECO:0000313" key="2">
    <source>
        <dbReference type="Proteomes" id="UP000291404"/>
    </source>
</evidence>
<protein>
    <submittedName>
        <fullName evidence="1">Uncharacterized protein</fullName>
    </submittedName>
</protein>
<organism evidence="1 2">
    <name type="scientific">Hamiltosporidium magnivora</name>
    <dbReference type="NCBI Taxonomy" id="148818"/>
    <lineage>
        <taxon>Eukaryota</taxon>
        <taxon>Fungi</taxon>
        <taxon>Fungi incertae sedis</taxon>
        <taxon>Microsporidia</taxon>
        <taxon>Dubosqiidae</taxon>
        <taxon>Hamiltosporidium</taxon>
    </lineage>
</organism>
<reference evidence="1 2" key="1">
    <citation type="submission" date="2017-12" db="EMBL/GenBank/DDBJ databases">
        <authorList>
            <person name="Pombert J.-F."/>
            <person name="Haag K.L."/>
            <person name="Ebert D."/>
        </authorList>
    </citation>
    <scope>NUCLEOTIDE SEQUENCE [LARGE SCALE GENOMIC DNA]</scope>
    <source>
        <strain evidence="1">BE-OM-2</strain>
    </source>
</reference>
<gene>
    <name evidence="1" type="ORF">CWI36_0592p0020</name>
</gene>
<sequence length="92" mass="10384">MDTCIKTDVKILNNRPDIFILDVKKNKITLIEVGITSQNSLQIRASMGVIMRAEMHEELTFPLKQTSRDKIGVKTENKKNIKSLILEGGTNN</sequence>
<proteinExistence type="predicted"/>
<comment type="caution">
    <text evidence="1">The sequence shown here is derived from an EMBL/GenBank/DDBJ whole genome shotgun (WGS) entry which is preliminary data.</text>
</comment>
<evidence type="ECO:0000313" key="1">
    <source>
        <dbReference type="EMBL" id="TBU05714.1"/>
    </source>
</evidence>
<name>A0A4Q9LD12_9MICR</name>
<accession>A0A4Q9LD12</accession>
<dbReference type="EMBL" id="PITI01000592">
    <property type="protein sequence ID" value="TBU05714.1"/>
    <property type="molecule type" value="Genomic_DNA"/>
</dbReference>
<dbReference type="AlphaFoldDB" id="A0A4Q9LD12"/>